<organism evidence="2 3">
    <name type="scientific">Aliarcobacter butzleri L352</name>
    <dbReference type="NCBI Taxonomy" id="1447260"/>
    <lineage>
        <taxon>Bacteria</taxon>
        <taxon>Pseudomonadati</taxon>
        <taxon>Campylobacterota</taxon>
        <taxon>Epsilonproteobacteria</taxon>
        <taxon>Campylobacterales</taxon>
        <taxon>Arcobacteraceae</taxon>
        <taxon>Aliarcobacter</taxon>
    </lineage>
</organism>
<sequence>MNKNETFFKCELKFFSILILGLFLLNSVAMLLQYLFDIRLFISIVISMIALFFYIIYFLYLLIKVKMFDVKYECEDLKQRLSGWLSSLI</sequence>
<evidence type="ECO:0000313" key="2">
    <source>
        <dbReference type="EMBL" id="KLE04614.1"/>
    </source>
</evidence>
<accession>A0A837JC35</accession>
<keyword evidence="1" id="KW-0472">Membrane</keyword>
<dbReference type="AlphaFoldDB" id="A0A837JC35"/>
<reference evidence="2 3" key="1">
    <citation type="submission" date="2014-01" db="EMBL/GenBank/DDBJ databases">
        <title>Development of a Comparative Genomic Fingerprinting Assay for High Resolution Genotyping of Arcobacter butzleri.</title>
        <authorList>
            <person name="Webb A.L."/>
            <person name="Inglis G.D."/>
            <person name="Kruczkiewicz P."/>
            <person name="Selinger L.B."/>
            <person name="Taboada E.N."/>
        </authorList>
    </citation>
    <scope>NUCLEOTIDE SEQUENCE [LARGE SCALE GENOMIC DNA]</scope>
    <source>
        <strain evidence="2 3">L352</strain>
    </source>
</reference>
<protein>
    <submittedName>
        <fullName evidence="2">Uncharacterized protein</fullName>
    </submittedName>
</protein>
<keyword evidence="1" id="KW-1133">Transmembrane helix</keyword>
<feature type="transmembrane region" description="Helical" evidence="1">
    <location>
        <begin position="40"/>
        <end position="63"/>
    </location>
</feature>
<keyword evidence="1" id="KW-0812">Transmembrane</keyword>
<dbReference type="RefSeq" id="WP_046994915.1">
    <property type="nucleotide sequence ID" value="NZ_JAIT01000053.1"/>
</dbReference>
<dbReference type="Proteomes" id="UP000035462">
    <property type="component" value="Unassembled WGS sequence"/>
</dbReference>
<evidence type="ECO:0000313" key="3">
    <source>
        <dbReference type="Proteomes" id="UP000035462"/>
    </source>
</evidence>
<feature type="transmembrane region" description="Helical" evidence="1">
    <location>
        <begin position="12"/>
        <end position="34"/>
    </location>
</feature>
<proteinExistence type="predicted"/>
<evidence type="ECO:0000256" key="1">
    <source>
        <dbReference type="SAM" id="Phobius"/>
    </source>
</evidence>
<comment type="caution">
    <text evidence="2">The sequence shown here is derived from an EMBL/GenBank/DDBJ whole genome shotgun (WGS) entry which is preliminary data.</text>
</comment>
<dbReference type="EMBL" id="JAIT01000053">
    <property type="protein sequence ID" value="KLE04614.1"/>
    <property type="molecule type" value="Genomic_DNA"/>
</dbReference>
<name>A0A837JC35_9BACT</name>
<gene>
    <name evidence="2" type="ORF">AF77_06510</name>
</gene>